<dbReference type="EMBL" id="CP014206">
    <property type="protein sequence ID" value="AMK09853.1"/>
    <property type="molecule type" value="Genomic_DNA"/>
</dbReference>
<protein>
    <recommendedName>
        <fullName evidence="1">YgjP-like metallopeptidase domain-containing protein</fullName>
    </recommendedName>
</protein>
<reference evidence="2 4" key="1">
    <citation type="journal article" date="2016" name="Front. Microbiol.">
        <title>Genome Sequence of the Piezophilic, Mesophilic Sulfate-Reducing Bacterium Desulfovibrio indicus J2T.</title>
        <authorList>
            <person name="Cao J."/>
            <person name="Maignien L."/>
            <person name="Shao Z."/>
            <person name="Alain K."/>
            <person name="Jebbar M."/>
        </authorList>
    </citation>
    <scope>NUCLEOTIDE SEQUENCE [LARGE SCALE GENOMIC DNA]</scope>
    <source>
        <strain evidence="2 4">J2</strain>
    </source>
</reference>
<evidence type="ECO:0000313" key="3">
    <source>
        <dbReference type="EMBL" id="TDT87469.1"/>
    </source>
</evidence>
<dbReference type="CDD" id="cd07344">
    <property type="entry name" value="M48_yhfN_like"/>
    <property type="match status" value="1"/>
</dbReference>
<accession>A0A140D9I6</accession>
<dbReference type="KEGG" id="dej:AWY79_01375"/>
<dbReference type="Proteomes" id="UP000055611">
    <property type="component" value="Chromosome"/>
</dbReference>
<reference evidence="3 5" key="2">
    <citation type="submission" date="2019-03" db="EMBL/GenBank/DDBJ databases">
        <title>Genomic Encyclopedia of Type Strains, Phase IV (KMG-IV): sequencing the most valuable type-strain genomes for metagenomic binning, comparative biology and taxonomic classification.</title>
        <authorList>
            <person name="Goeker M."/>
        </authorList>
    </citation>
    <scope>NUCLEOTIDE SEQUENCE [LARGE SCALE GENOMIC DNA]</scope>
    <source>
        <strain evidence="3 5">DSM 101483</strain>
    </source>
</reference>
<dbReference type="PANTHER" id="PTHR30399:SF1">
    <property type="entry name" value="UTP PYROPHOSPHATASE"/>
    <property type="match status" value="1"/>
</dbReference>
<evidence type="ECO:0000313" key="4">
    <source>
        <dbReference type="Proteomes" id="UP000055611"/>
    </source>
</evidence>
<gene>
    <name evidence="2" type="ORF">AWY79_01375</name>
    <name evidence="3" type="ORF">EDC59_108135</name>
</gene>
<dbReference type="InterPro" id="IPR053136">
    <property type="entry name" value="UTP_pyrophosphatase-like"/>
</dbReference>
<dbReference type="Proteomes" id="UP000295506">
    <property type="component" value="Unassembled WGS sequence"/>
</dbReference>
<dbReference type="PANTHER" id="PTHR30399">
    <property type="entry name" value="UNCHARACTERIZED PROTEIN YGJP"/>
    <property type="match status" value="1"/>
</dbReference>
<dbReference type="Gene3D" id="3.30.2010.10">
    <property type="entry name" value="Metalloproteases ('zincins'), catalytic domain"/>
    <property type="match status" value="1"/>
</dbReference>
<dbReference type="InterPro" id="IPR002725">
    <property type="entry name" value="YgjP-like_metallopeptidase"/>
</dbReference>
<dbReference type="EMBL" id="SOBK01000008">
    <property type="protein sequence ID" value="TDT87469.1"/>
    <property type="molecule type" value="Genomic_DNA"/>
</dbReference>
<evidence type="ECO:0000313" key="2">
    <source>
        <dbReference type="EMBL" id="AMK09853.1"/>
    </source>
</evidence>
<feature type="domain" description="YgjP-like metallopeptidase" evidence="1">
    <location>
        <begin position="19"/>
        <end position="223"/>
    </location>
</feature>
<dbReference type="Pfam" id="PF01863">
    <property type="entry name" value="YgjP-like"/>
    <property type="match status" value="1"/>
</dbReference>
<dbReference type="OrthoDB" id="5321643at2"/>
<evidence type="ECO:0000259" key="1">
    <source>
        <dbReference type="Pfam" id="PF01863"/>
    </source>
</evidence>
<keyword evidence="4" id="KW-1185">Reference proteome</keyword>
<dbReference type="AlphaFoldDB" id="A0A140D9I6"/>
<sequence length="236" mass="26655">MKEFAGLPLTVRANPRARRVLVKLVPGRGLEVVTPRGFDPAQVPAILEDKRGWVERTRDRLLAAGTDLSGALPELPDVIHFRAADRTVQVDCVDRPGRVRVLENAARLQVSGPMEDRAAILDGMRAYTVRKAREILLPWLERASRATGLAYSALRVRRQKTRWGSCSARGTISLNAKLLFLPPELVDHLLLHELCHTKHLNHSKAYWACVASFQPDFERLEREVSRGGRYVPAWFR</sequence>
<proteinExistence type="predicted"/>
<name>A0A140D9I6_9BACT</name>
<dbReference type="RefSeq" id="WP_066799391.1">
    <property type="nucleotide sequence ID" value="NZ_CP014206.1"/>
</dbReference>
<organism evidence="3 5">
    <name type="scientific">Pseudodesulfovibrio indicus</name>
    <dbReference type="NCBI Taxonomy" id="1716143"/>
    <lineage>
        <taxon>Bacteria</taxon>
        <taxon>Pseudomonadati</taxon>
        <taxon>Thermodesulfobacteriota</taxon>
        <taxon>Desulfovibrionia</taxon>
        <taxon>Desulfovibrionales</taxon>
        <taxon>Desulfovibrionaceae</taxon>
    </lineage>
</organism>
<evidence type="ECO:0000313" key="5">
    <source>
        <dbReference type="Proteomes" id="UP000295506"/>
    </source>
</evidence>